<keyword evidence="3" id="KW-1185">Reference proteome</keyword>
<proteinExistence type="predicted"/>
<keyword evidence="1" id="KW-0732">Signal</keyword>
<name>A0ABS9BYQ5_9BACT</name>
<dbReference type="RefSeq" id="WP_234862227.1">
    <property type="nucleotide sequence ID" value="NZ_JAKEVZ010000011.1"/>
</dbReference>
<feature type="signal peptide" evidence="1">
    <location>
        <begin position="1"/>
        <end position="19"/>
    </location>
</feature>
<accession>A0ABS9BYQ5</accession>
<reference evidence="2 3" key="1">
    <citation type="submission" date="2022-01" db="EMBL/GenBank/DDBJ databases">
        <title>Mariniradius saccharolyticus sp. nov., isolated from sediment of a river.</title>
        <authorList>
            <person name="Liu H."/>
        </authorList>
    </citation>
    <scope>NUCLEOTIDE SEQUENCE [LARGE SCALE GENOMIC DNA]</scope>
    <source>
        <strain evidence="2 3">RY-2</strain>
    </source>
</reference>
<sequence>MKIIPLFTMLFFAALGTHAQSELSGTPNSALFQNNKLKLAFSDTKQTQNVVLFESIQPLSNADSLVNKIIPLSTVRAEEIVYIMPIKELESDSRMPVHVPNPEIHYTILDKKLGGLVIDPRKD</sequence>
<protein>
    <submittedName>
        <fullName evidence="2">Uncharacterized protein</fullName>
    </submittedName>
</protein>
<gene>
    <name evidence="2" type="ORF">L0U89_14805</name>
</gene>
<evidence type="ECO:0000313" key="3">
    <source>
        <dbReference type="Proteomes" id="UP001201449"/>
    </source>
</evidence>
<evidence type="ECO:0000313" key="2">
    <source>
        <dbReference type="EMBL" id="MCF1752331.1"/>
    </source>
</evidence>
<dbReference type="Proteomes" id="UP001201449">
    <property type="component" value="Unassembled WGS sequence"/>
</dbReference>
<evidence type="ECO:0000256" key="1">
    <source>
        <dbReference type="SAM" id="SignalP"/>
    </source>
</evidence>
<feature type="chain" id="PRO_5046701777" evidence="1">
    <location>
        <begin position="20"/>
        <end position="123"/>
    </location>
</feature>
<organism evidence="2 3">
    <name type="scientific">Mariniradius sediminis</name>
    <dbReference type="NCBI Taxonomy" id="2909237"/>
    <lineage>
        <taxon>Bacteria</taxon>
        <taxon>Pseudomonadati</taxon>
        <taxon>Bacteroidota</taxon>
        <taxon>Cytophagia</taxon>
        <taxon>Cytophagales</taxon>
        <taxon>Cyclobacteriaceae</taxon>
        <taxon>Mariniradius</taxon>
    </lineage>
</organism>
<dbReference type="EMBL" id="JAKEVZ010000011">
    <property type="protein sequence ID" value="MCF1752331.1"/>
    <property type="molecule type" value="Genomic_DNA"/>
</dbReference>
<comment type="caution">
    <text evidence="2">The sequence shown here is derived from an EMBL/GenBank/DDBJ whole genome shotgun (WGS) entry which is preliminary data.</text>
</comment>